<dbReference type="FunFam" id="3.40.605.10:FF:000050">
    <property type="entry name" value="Aldehyde dehydrogenase, mitochondrial"/>
    <property type="match status" value="1"/>
</dbReference>
<dbReference type="Pfam" id="PF00171">
    <property type="entry name" value="Aldedh"/>
    <property type="match status" value="1"/>
</dbReference>
<accession>A0A081AIR5</accession>
<protein>
    <recommendedName>
        <fullName evidence="5">Aldehyde dehydrogenase domain-containing protein</fullName>
    </recommendedName>
</protein>
<name>A0A081AIR5_PHYNI</name>
<gene>
    <name evidence="6" type="ORF">F444_06380</name>
</gene>
<dbReference type="InterPro" id="IPR015590">
    <property type="entry name" value="Aldehyde_DH_dom"/>
</dbReference>
<dbReference type="PROSITE" id="PS00070">
    <property type="entry name" value="ALDEHYDE_DEHYDR_CYS"/>
    <property type="match status" value="1"/>
</dbReference>
<dbReference type="SUPFAM" id="SSF53720">
    <property type="entry name" value="ALDH-like"/>
    <property type="match status" value="1"/>
</dbReference>
<evidence type="ECO:0000256" key="4">
    <source>
        <dbReference type="RuleBase" id="RU003345"/>
    </source>
</evidence>
<dbReference type="InterPro" id="IPR029510">
    <property type="entry name" value="Ald_DH_CS_GLU"/>
</dbReference>
<dbReference type="InterPro" id="IPR016163">
    <property type="entry name" value="Ald_DH_C"/>
</dbReference>
<sequence>MQRQILRQAPRVKAGAFAMKSAATAAKASPIILSRHFSTPVPVKQTNLLINNEFVPSITGKTFETFNPATEEKIADVAEAGTADIDAAVAAARTAFEGPWRTMPASERGRLINKLADLIEENIDELAALEALDNGKPCSEAKAADLGLVLNVYRYYAGWPDKIHGSVIPINGPYLCYNKAEPVGVCAQIIPWNFPLVMMAWKLGPALAAGNTIVLKPAEQTPLSALRVGELIVEAGFPKGVINIVPGVGPTAGRHLAQHPDVDKVAFTGSTEVGYQIMRTSHVSNLKRITLELGGKSANIILDDADIDLAIQQSQLGLFMNQGQCCIAGTRVYVQEGIYDEFVRRTVEAANARVVGDPFDAKTDQGSQIDETQFEKILGYIEEGKKEGAKLLAGGKRHGNKGWFIEPTVFADVTDDMSIAREEIFGPVMSILKFKTIDEVIERANDSVYGLGAGVVTSNLDNAIKISNGIRTGTVYVNSYDVFDGAAPFGGFKDSGIGRENGELGLRNYLEHKTVIIKRPEDSMP</sequence>
<dbReference type="InterPro" id="IPR016162">
    <property type="entry name" value="Ald_DH_N"/>
</dbReference>
<comment type="similarity">
    <text evidence="1 4">Belongs to the aldehyde dehydrogenase family.</text>
</comment>
<dbReference type="PROSITE" id="PS00687">
    <property type="entry name" value="ALDEHYDE_DEHYDR_GLU"/>
    <property type="match status" value="1"/>
</dbReference>
<reference evidence="6 7" key="1">
    <citation type="submission" date="2013-11" db="EMBL/GenBank/DDBJ databases">
        <title>The Genome Sequence of Phytophthora parasitica P1976.</title>
        <authorList>
            <consortium name="The Broad Institute Genomics Platform"/>
            <person name="Russ C."/>
            <person name="Tyler B."/>
            <person name="Panabieres F."/>
            <person name="Shan W."/>
            <person name="Tripathy S."/>
            <person name="Grunwald N."/>
            <person name="Machado M."/>
            <person name="Johnson C.S."/>
            <person name="Walker B."/>
            <person name="Young S."/>
            <person name="Zeng Q."/>
            <person name="Gargeya S."/>
            <person name="Fitzgerald M."/>
            <person name="Haas B."/>
            <person name="Abouelleil A."/>
            <person name="Allen A.W."/>
            <person name="Alvarado L."/>
            <person name="Arachchi H.M."/>
            <person name="Berlin A.M."/>
            <person name="Chapman S.B."/>
            <person name="Gainer-Dewar J."/>
            <person name="Goldberg J."/>
            <person name="Griggs A."/>
            <person name="Gujja S."/>
            <person name="Hansen M."/>
            <person name="Howarth C."/>
            <person name="Imamovic A."/>
            <person name="Ireland A."/>
            <person name="Larimer J."/>
            <person name="McCowan C."/>
            <person name="Murphy C."/>
            <person name="Pearson M."/>
            <person name="Poon T.W."/>
            <person name="Priest M."/>
            <person name="Roberts A."/>
            <person name="Saif S."/>
            <person name="Shea T."/>
            <person name="Sisk P."/>
            <person name="Sykes S."/>
            <person name="Wortman J."/>
            <person name="Nusbaum C."/>
            <person name="Birren B."/>
        </authorList>
    </citation>
    <scope>NUCLEOTIDE SEQUENCE [LARGE SCALE GENOMIC DNA]</scope>
    <source>
        <strain evidence="6 7">P1976</strain>
    </source>
</reference>
<evidence type="ECO:0000313" key="6">
    <source>
        <dbReference type="EMBL" id="ETO78776.1"/>
    </source>
</evidence>
<feature type="active site" evidence="3">
    <location>
        <position position="292"/>
    </location>
</feature>
<dbReference type="PANTHER" id="PTHR11699">
    <property type="entry name" value="ALDEHYDE DEHYDROGENASE-RELATED"/>
    <property type="match status" value="1"/>
</dbReference>
<evidence type="ECO:0000256" key="2">
    <source>
        <dbReference type="ARBA" id="ARBA00023002"/>
    </source>
</evidence>
<dbReference type="InterPro" id="IPR016161">
    <property type="entry name" value="Ald_DH/histidinol_DH"/>
</dbReference>
<evidence type="ECO:0000256" key="3">
    <source>
        <dbReference type="PROSITE-ProRule" id="PRU10007"/>
    </source>
</evidence>
<comment type="caution">
    <text evidence="6">The sequence shown here is derived from an EMBL/GenBank/DDBJ whole genome shotgun (WGS) entry which is preliminary data.</text>
</comment>
<proteinExistence type="inferred from homology"/>
<dbReference type="EMBL" id="ANJA01001179">
    <property type="protein sequence ID" value="ETO78776.1"/>
    <property type="molecule type" value="Genomic_DNA"/>
</dbReference>
<dbReference type="Gene3D" id="3.40.309.10">
    <property type="entry name" value="Aldehyde Dehydrogenase, Chain A, domain 2"/>
    <property type="match status" value="1"/>
</dbReference>
<evidence type="ECO:0000313" key="7">
    <source>
        <dbReference type="Proteomes" id="UP000028582"/>
    </source>
</evidence>
<dbReference type="AlphaFoldDB" id="A0A081AIR5"/>
<dbReference type="Gene3D" id="3.40.605.10">
    <property type="entry name" value="Aldehyde Dehydrogenase, Chain A, domain 1"/>
    <property type="match status" value="1"/>
</dbReference>
<dbReference type="OrthoDB" id="310895at2759"/>
<keyword evidence="2 4" id="KW-0560">Oxidoreductase</keyword>
<organism evidence="6 7">
    <name type="scientific">Phytophthora nicotianae P1976</name>
    <dbReference type="NCBI Taxonomy" id="1317066"/>
    <lineage>
        <taxon>Eukaryota</taxon>
        <taxon>Sar</taxon>
        <taxon>Stramenopiles</taxon>
        <taxon>Oomycota</taxon>
        <taxon>Peronosporomycetes</taxon>
        <taxon>Peronosporales</taxon>
        <taxon>Peronosporaceae</taxon>
        <taxon>Phytophthora</taxon>
    </lineage>
</organism>
<feature type="domain" description="Aldehyde dehydrogenase" evidence="5">
    <location>
        <begin position="57"/>
        <end position="515"/>
    </location>
</feature>
<dbReference type="FunFam" id="3.40.309.10:FF:000001">
    <property type="entry name" value="Mitochondrial aldehyde dehydrogenase 2"/>
    <property type="match status" value="1"/>
</dbReference>
<evidence type="ECO:0000256" key="1">
    <source>
        <dbReference type="ARBA" id="ARBA00009986"/>
    </source>
</evidence>
<evidence type="ECO:0000259" key="5">
    <source>
        <dbReference type="Pfam" id="PF00171"/>
    </source>
</evidence>
<dbReference type="GO" id="GO:0016620">
    <property type="term" value="F:oxidoreductase activity, acting on the aldehyde or oxo group of donors, NAD or NADP as acceptor"/>
    <property type="evidence" value="ECO:0007669"/>
    <property type="project" value="InterPro"/>
</dbReference>
<dbReference type="Proteomes" id="UP000028582">
    <property type="component" value="Unassembled WGS sequence"/>
</dbReference>
<dbReference type="InterPro" id="IPR016160">
    <property type="entry name" value="Ald_DH_CS_CYS"/>
</dbReference>